<reference evidence="3 4" key="2">
    <citation type="submission" date="2020-07" db="EMBL/GenBank/DDBJ databases">
        <title>Genome assembly of wild tea tree DASZ reveals pedigree and selection history of tea varieties.</title>
        <authorList>
            <person name="Zhang W."/>
        </authorList>
    </citation>
    <scope>NUCLEOTIDE SEQUENCE [LARGE SCALE GENOMIC DNA]</scope>
    <source>
        <strain evidence="4">cv. G240</strain>
        <tissue evidence="3">Leaf</tissue>
    </source>
</reference>
<dbReference type="PANTHER" id="PTHR47481:SF31">
    <property type="entry name" value="OS01G0873500 PROTEIN"/>
    <property type="match status" value="1"/>
</dbReference>
<organism evidence="3 4">
    <name type="scientific">Camellia sinensis</name>
    <name type="common">Tea plant</name>
    <name type="synonym">Thea sinensis</name>
    <dbReference type="NCBI Taxonomy" id="4442"/>
    <lineage>
        <taxon>Eukaryota</taxon>
        <taxon>Viridiplantae</taxon>
        <taxon>Streptophyta</taxon>
        <taxon>Embryophyta</taxon>
        <taxon>Tracheophyta</taxon>
        <taxon>Spermatophyta</taxon>
        <taxon>Magnoliopsida</taxon>
        <taxon>eudicotyledons</taxon>
        <taxon>Gunneridae</taxon>
        <taxon>Pentapetalae</taxon>
        <taxon>asterids</taxon>
        <taxon>Ericales</taxon>
        <taxon>Theaceae</taxon>
        <taxon>Camellia</taxon>
    </lineage>
</organism>
<proteinExistence type="predicted"/>
<dbReference type="AlphaFoldDB" id="A0A7J7G4Z5"/>
<dbReference type="InterPro" id="IPR054722">
    <property type="entry name" value="PolX-like_BBD"/>
</dbReference>
<evidence type="ECO:0000259" key="2">
    <source>
        <dbReference type="Pfam" id="PF22936"/>
    </source>
</evidence>
<dbReference type="EMBL" id="JACBKZ010000014">
    <property type="protein sequence ID" value="KAF5934404.1"/>
    <property type="molecule type" value="Genomic_DNA"/>
</dbReference>
<dbReference type="PANTHER" id="PTHR47481">
    <property type="match status" value="1"/>
</dbReference>
<accession>A0A7J7G4Z5</accession>
<keyword evidence="4" id="KW-1185">Reference proteome</keyword>
<comment type="caution">
    <text evidence="3">The sequence shown here is derived from an EMBL/GenBank/DDBJ whole genome shotgun (WGS) entry which is preliminary data.</text>
</comment>
<gene>
    <name evidence="3" type="ORF">HYC85_030575</name>
</gene>
<feature type="domain" description="Retrovirus-related Pol polyprotein from transposon TNT 1-94-like beta-barrel" evidence="2">
    <location>
        <begin position="366"/>
        <end position="411"/>
    </location>
</feature>
<feature type="region of interest" description="Disordered" evidence="1">
    <location>
        <begin position="328"/>
        <end position="348"/>
    </location>
</feature>
<sequence>MATSSSLSSSVLSSSLPSNLTLLISNLSSFVTVKLDGSNFIIWKNQLSNILRATNLLGFVDGSTPCPSLTITDSSGKEVPNPDYLHWRMIDAHLLSCIIATLTPPIYSTVLQYQSCSEIWSSLNKRFTSLSRSHIHQLKNKLNLVSKKSDTMEEYLSKIKALVSQLALASVIVEDEDLVLITLNGLPSEYDAFTTAIRARSDTITMDDLSSLLCSEAIHLEAKHKIVTEPTVAFSSFKGSGSVNSVSQAPPFTTSRGRFFYRSRGRGGRTSGSYRGNSRYYNNNRGKGRSFNHVSSTSGCQICGGLSHSALDCWHRMDPQYQSSLSSQFSSSQFSSPQQPRAHLTSSLLGSSPLSQVSSDFQSSPWYLDSAATDHVTNDLKHLSNYQPYPGSDHITIGDGTSIPIQNIGKGQSYEENSSSRI</sequence>
<feature type="region of interest" description="Disordered" evidence="1">
    <location>
        <begin position="387"/>
        <end position="422"/>
    </location>
</feature>
<dbReference type="Pfam" id="PF22936">
    <property type="entry name" value="Pol_BBD"/>
    <property type="match status" value="1"/>
</dbReference>
<evidence type="ECO:0000256" key="1">
    <source>
        <dbReference type="SAM" id="MobiDB-lite"/>
    </source>
</evidence>
<evidence type="ECO:0000313" key="4">
    <source>
        <dbReference type="Proteomes" id="UP000593564"/>
    </source>
</evidence>
<dbReference type="Proteomes" id="UP000593564">
    <property type="component" value="Unassembled WGS sequence"/>
</dbReference>
<protein>
    <recommendedName>
        <fullName evidence="2">Retrovirus-related Pol polyprotein from transposon TNT 1-94-like beta-barrel domain-containing protein</fullName>
    </recommendedName>
</protein>
<name>A0A7J7G4Z5_CAMSI</name>
<dbReference type="Pfam" id="PF14223">
    <property type="entry name" value="Retrotran_gag_2"/>
    <property type="match status" value="1"/>
</dbReference>
<reference evidence="4" key="1">
    <citation type="journal article" date="2020" name="Nat. Commun.">
        <title>Genome assembly of wild tea tree DASZ reveals pedigree and selection history of tea varieties.</title>
        <authorList>
            <person name="Zhang W."/>
            <person name="Zhang Y."/>
            <person name="Qiu H."/>
            <person name="Guo Y."/>
            <person name="Wan H."/>
            <person name="Zhang X."/>
            <person name="Scossa F."/>
            <person name="Alseekh S."/>
            <person name="Zhang Q."/>
            <person name="Wang P."/>
            <person name="Xu L."/>
            <person name="Schmidt M.H."/>
            <person name="Jia X."/>
            <person name="Li D."/>
            <person name="Zhu A."/>
            <person name="Guo F."/>
            <person name="Chen W."/>
            <person name="Ni D."/>
            <person name="Usadel B."/>
            <person name="Fernie A.R."/>
            <person name="Wen W."/>
        </authorList>
    </citation>
    <scope>NUCLEOTIDE SEQUENCE [LARGE SCALE GENOMIC DNA]</scope>
    <source>
        <strain evidence="4">cv. G240</strain>
    </source>
</reference>
<evidence type="ECO:0000313" key="3">
    <source>
        <dbReference type="EMBL" id="KAF5934404.1"/>
    </source>
</evidence>